<keyword evidence="1 2" id="KW-0732">Signal</keyword>
<evidence type="ECO:0000256" key="2">
    <source>
        <dbReference type="SAM" id="SignalP"/>
    </source>
</evidence>
<evidence type="ECO:0000259" key="3">
    <source>
        <dbReference type="Pfam" id="PF18962"/>
    </source>
</evidence>
<dbReference type="Proteomes" id="UP000198379">
    <property type="component" value="Unassembled WGS sequence"/>
</dbReference>
<sequence>MKKITLLASLTALTAFGQQPTTASEYVQINLDNTQLQTTSIRSHTSASRFQTENITLFETREAFLDNCADGEFLTFEDFEGFTGGPDDSVEACSTIIDSSGDNCFLEGEIQEGVSFTSSAGNMVFFNEGSFGVENPGVGADVFSSFTIINFTAASSITSVGFDLYSPLGDGGPIEARVFGETGLIEAVTFDVGSTAFFVGIVADEPIVQIELENPEGVIIELVTQFYFGNCEALNIEENTFGNFNFFPNPTQNEVTISSTIAVEKISIYNLLGQKVKSQTVNSTTSNIDVSNLKTGVYILEVTSNGQIGAFKMIKE</sequence>
<feature type="domain" description="Secretion system C-terminal sorting" evidence="3">
    <location>
        <begin position="247"/>
        <end position="307"/>
    </location>
</feature>
<feature type="signal peptide" evidence="2">
    <location>
        <begin position="1"/>
        <end position="23"/>
    </location>
</feature>
<evidence type="ECO:0000313" key="5">
    <source>
        <dbReference type="Proteomes" id="UP000198379"/>
    </source>
</evidence>
<proteinExistence type="predicted"/>
<name>A0A239ASX1_9FLAO</name>
<dbReference type="Pfam" id="PF18962">
    <property type="entry name" value="Por_Secre_tail"/>
    <property type="match status" value="1"/>
</dbReference>
<dbReference type="EMBL" id="FZNY01000005">
    <property type="protein sequence ID" value="SNR98805.1"/>
    <property type="molecule type" value="Genomic_DNA"/>
</dbReference>
<protein>
    <submittedName>
        <fullName evidence="4">Por secretion system C-terminal sorting domain-containing protein</fullName>
    </submittedName>
</protein>
<dbReference type="NCBIfam" id="TIGR04183">
    <property type="entry name" value="Por_Secre_tail"/>
    <property type="match status" value="1"/>
</dbReference>
<dbReference type="InterPro" id="IPR026444">
    <property type="entry name" value="Secre_tail"/>
</dbReference>
<keyword evidence="5" id="KW-1185">Reference proteome</keyword>
<dbReference type="AlphaFoldDB" id="A0A239ASX1"/>
<dbReference type="RefSeq" id="WP_089372377.1">
    <property type="nucleotide sequence ID" value="NZ_BMEP01000006.1"/>
</dbReference>
<dbReference type="OrthoDB" id="1081439at2"/>
<accession>A0A239ASX1</accession>
<reference evidence="4 5" key="1">
    <citation type="submission" date="2017-06" db="EMBL/GenBank/DDBJ databases">
        <authorList>
            <person name="Kim H.J."/>
            <person name="Triplett B.A."/>
        </authorList>
    </citation>
    <scope>NUCLEOTIDE SEQUENCE [LARGE SCALE GENOMIC DNA]</scope>
    <source>
        <strain evidence="4 5">DSM 25597</strain>
    </source>
</reference>
<feature type="chain" id="PRO_5013348615" evidence="2">
    <location>
        <begin position="24"/>
        <end position="316"/>
    </location>
</feature>
<evidence type="ECO:0000256" key="1">
    <source>
        <dbReference type="ARBA" id="ARBA00022729"/>
    </source>
</evidence>
<organism evidence="4 5">
    <name type="scientific">Dokdonia pacifica</name>
    <dbReference type="NCBI Taxonomy" id="1627892"/>
    <lineage>
        <taxon>Bacteria</taxon>
        <taxon>Pseudomonadati</taxon>
        <taxon>Bacteroidota</taxon>
        <taxon>Flavobacteriia</taxon>
        <taxon>Flavobacteriales</taxon>
        <taxon>Flavobacteriaceae</taxon>
        <taxon>Dokdonia</taxon>
    </lineage>
</organism>
<gene>
    <name evidence="4" type="ORF">SAMN06265376_105120</name>
</gene>
<evidence type="ECO:0000313" key="4">
    <source>
        <dbReference type="EMBL" id="SNR98805.1"/>
    </source>
</evidence>